<dbReference type="EMBL" id="JAWDIP010000004">
    <property type="protein sequence ID" value="MDY0395884.1"/>
    <property type="molecule type" value="Genomic_DNA"/>
</dbReference>
<reference evidence="2 3" key="1">
    <citation type="submission" date="2023-10" db="EMBL/GenBank/DDBJ databases">
        <title>Virgibacillus halophilus 5B73C genome.</title>
        <authorList>
            <person name="Miliotis G."/>
            <person name="Sengupta P."/>
            <person name="Hameed A."/>
            <person name="Chuvochina M."/>
            <person name="Mcdonagh F."/>
            <person name="Simpson A.C."/>
            <person name="Singh N.K."/>
            <person name="Rekha P.D."/>
            <person name="Raman K."/>
            <person name="Hugenholtz P."/>
            <person name="Venkateswaran K."/>
        </authorList>
    </citation>
    <scope>NUCLEOTIDE SEQUENCE [LARGE SCALE GENOMIC DNA]</scope>
    <source>
        <strain evidence="2 3">5B73C</strain>
    </source>
</reference>
<evidence type="ECO:0000313" key="2">
    <source>
        <dbReference type="EMBL" id="MDY0395884.1"/>
    </source>
</evidence>
<accession>A0ABU5C9I0</accession>
<feature type="transmembrane region" description="Helical" evidence="1">
    <location>
        <begin position="12"/>
        <end position="30"/>
    </location>
</feature>
<evidence type="ECO:0000256" key="1">
    <source>
        <dbReference type="SAM" id="Phobius"/>
    </source>
</evidence>
<evidence type="ECO:0000313" key="3">
    <source>
        <dbReference type="Proteomes" id="UP001281447"/>
    </source>
</evidence>
<protein>
    <submittedName>
        <fullName evidence="2">Uncharacterized protein</fullName>
    </submittedName>
</protein>
<feature type="transmembrane region" description="Helical" evidence="1">
    <location>
        <begin position="36"/>
        <end position="55"/>
    </location>
</feature>
<comment type="caution">
    <text evidence="2">The sequence shown here is derived from an EMBL/GenBank/DDBJ whole genome shotgun (WGS) entry which is preliminary data.</text>
</comment>
<dbReference type="RefSeq" id="WP_390352220.1">
    <property type="nucleotide sequence ID" value="NZ_JBHUIZ010000003.1"/>
</dbReference>
<dbReference type="Proteomes" id="UP001281447">
    <property type="component" value="Unassembled WGS sequence"/>
</dbReference>
<keyword evidence="1" id="KW-1133">Transmembrane helix</keyword>
<name>A0ABU5C9I0_9BACI</name>
<sequence length="67" mass="7700">MRNKKEKSRMVPIVIGFVSAVPAGILANVYDISFFPRIMLSLVIAAGLWFTFQFLSRNFSWFGQKEQ</sequence>
<organism evidence="2 3">
    <name type="scientific">Tigheibacillus halophilus</name>
    <dbReference type="NCBI Taxonomy" id="361280"/>
    <lineage>
        <taxon>Bacteria</taxon>
        <taxon>Bacillati</taxon>
        <taxon>Bacillota</taxon>
        <taxon>Bacilli</taxon>
        <taxon>Bacillales</taxon>
        <taxon>Bacillaceae</taxon>
        <taxon>Tigheibacillus</taxon>
    </lineage>
</organism>
<gene>
    <name evidence="2" type="ORF">RWE15_17710</name>
</gene>
<keyword evidence="3" id="KW-1185">Reference proteome</keyword>
<proteinExistence type="predicted"/>
<keyword evidence="1" id="KW-0472">Membrane</keyword>
<keyword evidence="1" id="KW-0812">Transmembrane</keyword>